<accession>A0A7S1KBX9</accession>
<reference evidence="2" key="1">
    <citation type="submission" date="2021-01" db="EMBL/GenBank/DDBJ databases">
        <authorList>
            <person name="Corre E."/>
            <person name="Pelletier E."/>
            <person name="Niang G."/>
            <person name="Scheremetjew M."/>
            <person name="Finn R."/>
            <person name="Kale V."/>
            <person name="Holt S."/>
            <person name="Cochrane G."/>
            <person name="Meng A."/>
            <person name="Brown T."/>
            <person name="Cohen L."/>
        </authorList>
    </citation>
    <scope>NUCLEOTIDE SEQUENCE</scope>
    <source>
        <strain evidence="2">CCMP3346</strain>
    </source>
</reference>
<sequence>MAFIGGVASGFFGKATKAQTCRVKETQAVSKGRWLMKKDDKDEDQPDDPRRGFNLFKEDMQKTFFEDAPSRVVGSSQNYSMDANVQPGEYGYKDPNEKKKKPKEKPREKEAASQMEEEKGNEVYQEMGNVQPGDFGFKDIDKRQNKKIKSVQRSAPEPMAAGELPDYLEKNTKSGSSEGDSDDLPDYLKPDNAEKGDSWQN</sequence>
<evidence type="ECO:0000256" key="1">
    <source>
        <dbReference type="SAM" id="MobiDB-lite"/>
    </source>
</evidence>
<dbReference type="EMBL" id="HBGB01038804">
    <property type="protein sequence ID" value="CAD9067735.1"/>
    <property type="molecule type" value="Transcribed_RNA"/>
</dbReference>
<evidence type="ECO:0000313" key="2">
    <source>
        <dbReference type="EMBL" id="CAD9067735.1"/>
    </source>
</evidence>
<dbReference type="AlphaFoldDB" id="A0A7S1KBX9"/>
<proteinExistence type="predicted"/>
<organism evidence="2">
    <name type="scientific">Vitrella brassicaformis</name>
    <dbReference type="NCBI Taxonomy" id="1169539"/>
    <lineage>
        <taxon>Eukaryota</taxon>
        <taxon>Sar</taxon>
        <taxon>Alveolata</taxon>
        <taxon>Colpodellida</taxon>
        <taxon>Vitrellaceae</taxon>
        <taxon>Vitrella</taxon>
    </lineage>
</organism>
<protein>
    <submittedName>
        <fullName evidence="2">Uncharacterized protein</fullName>
    </submittedName>
</protein>
<feature type="region of interest" description="Disordered" evidence="1">
    <location>
        <begin position="68"/>
        <end position="201"/>
    </location>
</feature>
<feature type="region of interest" description="Disordered" evidence="1">
    <location>
        <begin position="34"/>
        <end position="54"/>
    </location>
</feature>
<feature type="compositionally biased region" description="Basic and acidic residues" evidence="1">
    <location>
        <begin position="105"/>
        <end position="121"/>
    </location>
</feature>
<gene>
    <name evidence="2" type="ORF">VBRA1451_LOCUS22808</name>
</gene>
<name>A0A7S1KBX9_9ALVE</name>
<feature type="compositionally biased region" description="Polar residues" evidence="1">
    <location>
        <begin position="73"/>
        <end position="83"/>
    </location>
</feature>
<feature type="compositionally biased region" description="Basic and acidic residues" evidence="1">
    <location>
        <begin position="186"/>
        <end position="201"/>
    </location>
</feature>